<dbReference type="EMBL" id="JANEYF010002760">
    <property type="protein sequence ID" value="KAJ8942505.1"/>
    <property type="molecule type" value="Genomic_DNA"/>
</dbReference>
<dbReference type="Proteomes" id="UP001162156">
    <property type="component" value="Unassembled WGS sequence"/>
</dbReference>
<sequence length="142" mass="16698">MDGQEYISPNTKKTVPARYMRNRCNSATCKIYGKNCSYINDEQRRKIFDVFNKIGDLHLQRVFLTRHLELRGTKRTTTNKEKSRRQHTIIYKLTVDNEAVVVCKKLFLNTLGITENMCRTALSKINDLGVLVKEKKRWQTKE</sequence>
<dbReference type="PANTHER" id="PTHR10773:SF19">
    <property type="match status" value="1"/>
</dbReference>
<protein>
    <submittedName>
        <fullName evidence="1">Uncharacterized protein</fullName>
    </submittedName>
</protein>
<keyword evidence="2" id="KW-1185">Reference proteome</keyword>
<dbReference type="AlphaFoldDB" id="A0AAV8XVD5"/>
<dbReference type="PANTHER" id="PTHR10773">
    <property type="entry name" value="DNA-DIRECTED RNA POLYMERASES I, II, AND III SUBUNIT RPABC2"/>
    <property type="match status" value="1"/>
</dbReference>
<evidence type="ECO:0000313" key="1">
    <source>
        <dbReference type="EMBL" id="KAJ8942505.1"/>
    </source>
</evidence>
<proteinExistence type="predicted"/>
<name>A0AAV8XVD5_9CUCU</name>
<gene>
    <name evidence="1" type="ORF">NQ314_010058</name>
</gene>
<accession>A0AAV8XVD5</accession>
<organism evidence="1 2">
    <name type="scientific">Rhamnusium bicolor</name>
    <dbReference type="NCBI Taxonomy" id="1586634"/>
    <lineage>
        <taxon>Eukaryota</taxon>
        <taxon>Metazoa</taxon>
        <taxon>Ecdysozoa</taxon>
        <taxon>Arthropoda</taxon>
        <taxon>Hexapoda</taxon>
        <taxon>Insecta</taxon>
        <taxon>Pterygota</taxon>
        <taxon>Neoptera</taxon>
        <taxon>Endopterygota</taxon>
        <taxon>Coleoptera</taxon>
        <taxon>Polyphaga</taxon>
        <taxon>Cucujiformia</taxon>
        <taxon>Chrysomeloidea</taxon>
        <taxon>Cerambycidae</taxon>
        <taxon>Lepturinae</taxon>
        <taxon>Rhagiini</taxon>
        <taxon>Rhamnusium</taxon>
    </lineage>
</organism>
<reference evidence="1" key="1">
    <citation type="journal article" date="2023" name="Insect Mol. Biol.">
        <title>Genome sequencing provides insights into the evolution of gene families encoding plant cell wall-degrading enzymes in longhorned beetles.</title>
        <authorList>
            <person name="Shin N.R."/>
            <person name="Okamura Y."/>
            <person name="Kirsch R."/>
            <person name="Pauchet Y."/>
        </authorList>
    </citation>
    <scope>NUCLEOTIDE SEQUENCE</scope>
    <source>
        <strain evidence="1">RBIC_L_NR</strain>
    </source>
</reference>
<comment type="caution">
    <text evidence="1">The sequence shown here is derived from an EMBL/GenBank/DDBJ whole genome shotgun (WGS) entry which is preliminary data.</text>
</comment>
<evidence type="ECO:0000313" key="2">
    <source>
        <dbReference type="Proteomes" id="UP001162156"/>
    </source>
</evidence>